<sequence length="107" mass="11513">MQTIPFSSAISAWCHPVFHTYLSAMKMAYAIIVCLINYLAPMKSNGGAVARGAWTSQIAGHTPEKKKRGAKPGADVIARARASDAKDMCNGLRAVFTASPYPNPKLF</sequence>
<accession>A0A8X6P5U1</accession>
<comment type="caution">
    <text evidence="2">The sequence shown here is derived from an EMBL/GenBank/DDBJ whole genome shotgun (WGS) entry which is preliminary data.</text>
</comment>
<feature type="transmembrane region" description="Helical" evidence="1">
    <location>
        <begin position="20"/>
        <end position="40"/>
    </location>
</feature>
<evidence type="ECO:0000313" key="3">
    <source>
        <dbReference type="Proteomes" id="UP000887013"/>
    </source>
</evidence>
<protein>
    <submittedName>
        <fullName evidence="2">Uncharacterized protein</fullName>
    </submittedName>
</protein>
<keyword evidence="1" id="KW-0472">Membrane</keyword>
<keyword evidence="3" id="KW-1185">Reference proteome</keyword>
<dbReference type="EMBL" id="BMAW01064943">
    <property type="protein sequence ID" value="GFT47901.1"/>
    <property type="molecule type" value="Genomic_DNA"/>
</dbReference>
<evidence type="ECO:0000256" key="1">
    <source>
        <dbReference type="SAM" id="Phobius"/>
    </source>
</evidence>
<keyword evidence="1" id="KW-0812">Transmembrane</keyword>
<evidence type="ECO:0000313" key="2">
    <source>
        <dbReference type="EMBL" id="GFT47901.1"/>
    </source>
</evidence>
<organism evidence="2 3">
    <name type="scientific">Nephila pilipes</name>
    <name type="common">Giant wood spider</name>
    <name type="synonym">Nephila maculata</name>
    <dbReference type="NCBI Taxonomy" id="299642"/>
    <lineage>
        <taxon>Eukaryota</taxon>
        <taxon>Metazoa</taxon>
        <taxon>Ecdysozoa</taxon>
        <taxon>Arthropoda</taxon>
        <taxon>Chelicerata</taxon>
        <taxon>Arachnida</taxon>
        <taxon>Araneae</taxon>
        <taxon>Araneomorphae</taxon>
        <taxon>Entelegynae</taxon>
        <taxon>Araneoidea</taxon>
        <taxon>Nephilidae</taxon>
        <taxon>Nephila</taxon>
    </lineage>
</organism>
<name>A0A8X6P5U1_NEPPI</name>
<dbReference type="AlphaFoldDB" id="A0A8X6P5U1"/>
<reference evidence="2" key="1">
    <citation type="submission" date="2020-08" db="EMBL/GenBank/DDBJ databases">
        <title>Multicomponent nature underlies the extraordinary mechanical properties of spider dragline silk.</title>
        <authorList>
            <person name="Kono N."/>
            <person name="Nakamura H."/>
            <person name="Mori M."/>
            <person name="Yoshida Y."/>
            <person name="Ohtoshi R."/>
            <person name="Malay A.D."/>
            <person name="Moran D.A.P."/>
            <person name="Tomita M."/>
            <person name="Numata K."/>
            <person name="Arakawa K."/>
        </authorList>
    </citation>
    <scope>NUCLEOTIDE SEQUENCE</scope>
</reference>
<proteinExistence type="predicted"/>
<dbReference type="Proteomes" id="UP000887013">
    <property type="component" value="Unassembled WGS sequence"/>
</dbReference>
<gene>
    <name evidence="2" type="ORF">NPIL_33971</name>
</gene>
<keyword evidence="1" id="KW-1133">Transmembrane helix</keyword>